<dbReference type="GO" id="GO:0008270">
    <property type="term" value="F:zinc ion binding"/>
    <property type="evidence" value="ECO:0007669"/>
    <property type="project" value="UniProtKB-KW"/>
</dbReference>
<evidence type="ECO:0000259" key="7">
    <source>
        <dbReference type="PROSITE" id="PS50076"/>
    </source>
</evidence>
<dbReference type="InterPro" id="IPR036410">
    <property type="entry name" value="HSP_DnaJ_Cys-rich_dom_sf"/>
</dbReference>
<dbReference type="FunFam" id="2.60.260.20:FF:000005">
    <property type="entry name" value="Chaperone protein dnaJ 1, mitochondrial"/>
    <property type="match status" value="1"/>
</dbReference>
<proteinExistence type="inferred from homology"/>
<feature type="domain" description="CR-type" evidence="8">
    <location>
        <begin position="150"/>
        <end position="233"/>
    </location>
</feature>
<dbReference type="Pfam" id="PF00226">
    <property type="entry name" value="DnaJ"/>
    <property type="match status" value="1"/>
</dbReference>
<dbReference type="PANTHER" id="PTHR43096">
    <property type="entry name" value="DNAJ HOMOLOG 1, MITOCHONDRIAL-RELATED"/>
    <property type="match status" value="1"/>
</dbReference>
<evidence type="ECO:0000313" key="9">
    <source>
        <dbReference type="EMBL" id="SPC33242.1"/>
    </source>
</evidence>
<feature type="domain" description="J" evidence="7">
    <location>
        <begin position="8"/>
        <end position="72"/>
    </location>
</feature>
<evidence type="ECO:0000259" key="8">
    <source>
        <dbReference type="PROSITE" id="PS51188"/>
    </source>
</evidence>
<keyword evidence="3 6" id="KW-0863">Zinc-finger</keyword>
<sequence>MSKNSKPDYYEVLGVSKNASKEEIKQAYRRLALKYHPDRNKSPDAEEKFKLISEAYAVLSDDEKRKLYDMYGHAGLEGRYTSEEIFKGAKFDIDEILKDLGFDLDFDRIFERFFGFSMGSPFFWQESKGRGGREPLVIDVEIGLEDVLHGKRMEVEVPTIVQCSTCKGTGAMPDSRIRTCTVCKGTGQVKRVIEQSRFGTFVSIEPCRECNGKGRIVERPCITCNGTGRVRRIERVGVSIPAGLEDGTMLRLDDGHGSKSNRYGMDNDAVDGYDVYIRVRVKPHPLFKRSNSDIVYEAKVSFPRLVLGGDVKVPLLDGGYYTLKIPPGTQPDTVFTIKGKGLPRHDGYYYGRGDQLVKVSVKVPTPSTLSERQRRLIEELDREFRE</sequence>
<dbReference type="Gene3D" id="1.10.287.110">
    <property type="entry name" value="DnaJ domain"/>
    <property type="match status" value="1"/>
</dbReference>
<dbReference type="AlphaFoldDB" id="A0A2K5ANN5"/>
<dbReference type="GO" id="GO:0005737">
    <property type="term" value="C:cytoplasm"/>
    <property type="evidence" value="ECO:0007669"/>
    <property type="project" value="TreeGrafter"/>
</dbReference>
<dbReference type="PANTHER" id="PTHR43096:SF10">
    <property type="entry name" value="CHAPERONE PROTEIN DNAJ A6, CHLOROPLASTIC"/>
    <property type="match status" value="1"/>
</dbReference>
<dbReference type="PROSITE" id="PS00636">
    <property type="entry name" value="DNAJ_1"/>
    <property type="match status" value="1"/>
</dbReference>
<reference evidence="10" key="1">
    <citation type="submission" date="2018-01" db="EMBL/GenBank/DDBJ databases">
        <authorList>
            <person name="Kerou L M."/>
        </authorList>
    </citation>
    <scope>NUCLEOTIDE SEQUENCE [LARGE SCALE GENOMIC DNA]</scope>
    <source>
        <strain evidence="10">SCU2</strain>
    </source>
</reference>
<dbReference type="FunFam" id="1.10.287.110:FF:000034">
    <property type="entry name" value="Chaperone protein DnaJ"/>
    <property type="match status" value="1"/>
</dbReference>
<evidence type="ECO:0000256" key="6">
    <source>
        <dbReference type="PROSITE-ProRule" id="PRU00546"/>
    </source>
</evidence>
<dbReference type="PROSITE" id="PS51188">
    <property type="entry name" value="ZF_CR"/>
    <property type="match status" value="1"/>
</dbReference>
<dbReference type="InterPro" id="IPR001305">
    <property type="entry name" value="HSP_DnaJ_Cys-rich_dom"/>
</dbReference>
<dbReference type="CDD" id="cd10747">
    <property type="entry name" value="DnaJ_C"/>
    <property type="match status" value="1"/>
</dbReference>
<dbReference type="Pfam" id="PF01556">
    <property type="entry name" value="DnaJ_C"/>
    <property type="match status" value="1"/>
</dbReference>
<dbReference type="InterPro" id="IPR018253">
    <property type="entry name" value="DnaJ_domain_CS"/>
</dbReference>
<dbReference type="SMART" id="SM00271">
    <property type="entry name" value="DnaJ"/>
    <property type="match status" value="1"/>
</dbReference>
<evidence type="ECO:0000256" key="2">
    <source>
        <dbReference type="ARBA" id="ARBA00022737"/>
    </source>
</evidence>
<evidence type="ECO:0000256" key="4">
    <source>
        <dbReference type="ARBA" id="ARBA00022833"/>
    </source>
</evidence>
<gene>
    <name evidence="9" type="primary">dnaJ</name>
    <name evidence="9" type="ORF">NCAV_0042</name>
</gene>
<dbReference type="KEGG" id="ncv:NCAV_0042"/>
<dbReference type="GO" id="GO:0009408">
    <property type="term" value="P:response to heat"/>
    <property type="evidence" value="ECO:0007669"/>
    <property type="project" value="InterPro"/>
</dbReference>
<dbReference type="InterPro" id="IPR008971">
    <property type="entry name" value="HSP40/DnaJ_pept-bd"/>
</dbReference>
<keyword evidence="4 6" id="KW-0862">Zinc</keyword>
<organism evidence="9 10">
    <name type="scientific">Candidatus Nitrosocaldus cavascurensis</name>
    <dbReference type="NCBI Taxonomy" id="2058097"/>
    <lineage>
        <taxon>Archaea</taxon>
        <taxon>Nitrososphaerota</taxon>
        <taxon>Nitrososphaeria</taxon>
        <taxon>Candidatus Nitrosocaldales</taxon>
        <taxon>Candidatus Nitrosocaldaceae</taxon>
        <taxon>Candidatus Nitrosocaldus</taxon>
    </lineage>
</organism>
<dbReference type="SUPFAM" id="SSF57938">
    <property type="entry name" value="DnaJ/Hsp40 cysteine-rich domain"/>
    <property type="match status" value="1"/>
</dbReference>
<dbReference type="GeneID" id="77168397"/>
<dbReference type="RefSeq" id="WP_103286450.1">
    <property type="nucleotide sequence ID" value="NZ_LT981265.1"/>
</dbReference>
<dbReference type="InterPro" id="IPR001623">
    <property type="entry name" value="DnaJ_domain"/>
</dbReference>
<keyword evidence="5" id="KW-0143">Chaperone</keyword>
<dbReference type="SUPFAM" id="SSF46565">
    <property type="entry name" value="Chaperone J-domain"/>
    <property type="match status" value="1"/>
</dbReference>
<dbReference type="PROSITE" id="PS50076">
    <property type="entry name" value="DNAJ_2"/>
    <property type="match status" value="1"/>
</dbReference>
<evidence type="ECO:0000256" key="1">
    <source>
        <dbReference type="ARBA" id="ARBA00022723"/>
    </source>
</evidence>
<dbReference type="PRINTS" id="PR00625">
    <property type="entry name" value="JDOMAIN"/>
</dbReference>
<dbReference type="Gene3D" id="2.10.230.10">
    <property type="entry name" value="Heat shock protein DnaJ, cysteine-rich domain"/>
    <property type="match status" value="1"/>
</dbReference>
<dbReference type="SUPFAM" id="SSF49493">
    <property type="entry name" value="HSP40/DnaJ peptide-binding domain"/>
    <property type="match status" value="2"/>
</dbReference>
<dbReference type="Proteomes" id="UP000236248">
    <property type="component" value="Chromosome NCAV"/>
</dbReference>
<dbReference type="Gene3D" id="2.60.260.20">
    <property type="entry name" value="Urease metallochaperone UreE, N-terminal domain"/>
    <property type="match status" value="2"/>
</dbReference>
<dbReference type="GO" id="GO:0051082">
    <property type="term" value="F:unfolded protein binding"/>
    <property type="evidence" value="ECO:0007669"/>
    <property type="project" value="InterPro"/>
</dbReference>
<feature type="zinc finger region" description="CR-type" evidence="6">
    <location>
        <begin position="150"/>
        <end position="233"/>
    </location>
</feature>
<evidence type="ECO:0000313" key="10">
    <source>
        <dbReference type="Proteomes" id="UP000236248"/>
    </source>
</evidence>
<keyword evidence="10" id="KW-1185">Reference proteome</keyword>
<dbReference type="Pfam" id="PF00684">
    <property type="entry name" value="DnaJ_CXXCXGXG"/>
    <property type="match status" value="1"/>
</dbReference>
<name>A0A2K5ANN5_9ARCH</name>
<evidence type="ECO:0000256" key="5">
    <source>
        <dbReference type="ARBA" id="ARBA00023186"/>
    </source>
</evidence>
<evidence type="ECO:0000256" key="3">
    <source>
        <dbReference type="ARBA" id="ARBA00022771"/>
    </source>
</evidence>
<dbReference type="FunFam" id="2.10.230.10:FF:000002">
    <property type="entry name" value="Molecular chaperone DnaJ"/>
    <property type="match status" value="1"/>
</dbReference>
<dbReference type="InterPro" id="IPR002939">
    <property type="entry name" value="DnaJ_C"/>
</dbReference>
<dbReference type="HAMAP" id="MF_01152">
    <property type="entry name" value="DnaJ"/>
    <property type="match status" value="1"/>
</dbReference>
<dbReference type="GO" id="GO:0042026">
    <property type="term" value="P:protein refolding"/>
    <property type="evidence" value="ECO:0007669"/>
    <property type="project" value="TreeGrafter"/>
</dbReference>
<dbReference type="InterPro" id="IPR012724">
    <property type="entry name" value="DnaJ"/>
</dbReference>
<dbReference type="InterPro" id="IPR036869">
    <property type="entry name" value="J_dom_sf"/>
</dbReference>
<keyword evidence="1 6" id="KW-0479">Metal-binding</keyword>
<dbReference type="GO" id="GO:0031072">
    <property type="term" value="F:heat shock protein binding"/>
    <property type="evidence" value="ECO:0007669"/>
    <property type="project" value="InterPro"/>
</dbReference>
<protein>
    <submittedName>
        <fullName evidence="9">Chaperone protein DnaJ</fullName>
    </submittedName>
</protein>
<dbReference type="CDD" id="cd10719">
    <property type="entry name" value="DnaJ_zf"/>
    <property type="match status" value="1"/>
</dbReference>
<dbReference type="CDD" id="cd06257">
    <property type="entry name" value="DnaJ"/>
    <property type="match status" value="1"/>
</dbReference>
<dbReference type="EMBL" id="LT981265">
    <property type="protein sequence ID" value="SPC33242.1"/>
    <property type="molecule type" value="Genomic_DNA"/>
</dbReference>
<dbReference type="GO" id="GO:0005524">
    <property type="term" value="F:ATP binding"/>
    <property type="evidence" value="ECO:0007669"/>
    <property type="project" value="InterPro"/>
</dbReference>
<keyword evidence="2" id="KW-0677">Repeat</keyword>
<accession>A0A2K5ANN5</accession>